<dbReference type="InterPro" id="IPR050116">
    <property type="entry name" value="DNA_polymerase-Y"/>
</dbReference>
<keyword evidence="4" id="KW-0227">DNA damage</keyword>
<dbReference type="InterPro" id="IPR001126">
    <property type="entry name" value="UmuC"/>
</dbReference>
<evidence type="ECO:0000313" key="9">
    <source>
        <dbReference type="Proteomes" id="UP000824007"/>
    </source>
</evidence>
<accession>A0A9D1YMA8</accession>
<dbReference type="SUPFAM" id="SSF56672">
    <property type="entry name" value="DNA/RNA polymerases"/>
    <property type="match status" value="1"/>
</dbReference>
<feature type="compositionally biased region" description="Basic and acidic residues" evidence="6">
    <location>
        <begin position="430"/>
        <end position="445"/>
    </location>
</feature>
<dbReference type="EMBL" id="DXDD01000005">
    <property type="protein sequence ID" value="HIY59187.1"/>
    <property type="molecule type" value="Genomic_DNA"/>
</dbReference>
<name>A0A9D1YMA8_9FIRM</name>
<dbReference type="GO" id="GO:0003684">
    <property type="term" value="F:damaged DNA binding"/>
    <property type="evidence" value="ECO:0007669"/>
    <property type="project" value="InterPro"/>
</dbReference>
<evidence type="ECO:0000256" key="1">
    <source>
        <dbReference type="ARBA" id="ARBA00010945"/>
    </source>
</evidence>
<feature type="region of interest" description="Disordered" evidence="6">
    <location>
        <begin position="404"/>
        <end position="466"/>
    </location>
</feature>
<dbReference type="Pfam" id="PF11799">
    <property type="entry name" value="IMS_C"/>
    <property type="match status" value="1"/>
</dbReference>
<dbReference type="InterPro" id="IPR017961">
    <property type="entry name" value="DNA_pol_Y-fam_little_finger"/>
</dbReference>
<keyword evidence="5" id="KW-0239">DNA-directed DNA polymerase</keyword>
<dbReference type="Gene3D" id="1.10.150.20">
    <property type="entry name" value="5' to 3' exonuclease, C-terminal subdomain"/>
    <property type="match status" value="1"/>
</dbReference>
<reference evidence="8" key="1">
    <citation type="journal article" date="2021" name="PeerJ">
        <title>Extensive microbial diversity within the chicken gut microbiome revealed by metagenomics and culture.</title>
        <authorList>
            <person name="Gilroy R."/>
            <person name="Ravi A."/>
            <person name="Getino M."/>
            <person name="Pursley I."/>
            <person name="Horton D.L."/>
            <person name="Alikhan N.F."/>
            <person name="Baker D."/>
            <person name="Gharbi K."/>
            <person name="Hall N."/>
            <person name="Watson M."/>
            <person name="Adriaenssens E.M."/>
            <person name="Foster-Nyarko E."/>
            <person name="Jarju S."/>
            <person name="Secka A."/>
            <person name="Antonio M."/>
            <person name="Oren A."/>
            <person name="Chaudhuri R.R."/>
            <person name="La Ragione R."/>
            <person name="Hildebrand F."/>
            <person name="Pallen M.J."/>
        </authorList>
    </citation>
    <scope>NUCLEOTIDE SEQUENCE</scope>
    <source>
        <strain evidence="8">ChiSxjej3B15-24422</strain>
    </source>
</reference>
<reference evidence="8" key="2">
    <citation type="submission" date="2021-04" db="EMBL/GenBank/DDBJ databases">
        <authorList>
            <person name="Gilroy R."/>
        </authorList>
    </citation>
    <scope>NUCLEOTIDE SEQUENCE</scope>
    <source>
        <strain evidence="8">ChiSxjej3B15-24422</strain>
    </source>
</reference>
<dbReference type="InterPro" id="IPR043128">
    <property type="entry name" value="Rev_trsase/Diguanyl_cyclase"/>
</dbReference>
<dbReference type="GO" id="GO:0003887">
    <property type="term" value="F:DNA-directed DNA polymerase activity"/>
    <property type="evidence" value="ECO:0007669"/>
    <property type="project" value="UniProtKB-KW"/>
</dbReference>
<evidence type="ECO:0000256" key="5">
    <source>
        <dbReference type="ARBA" id="ARBA00022932"/>
    </source>
</evidence>
<gene>
    <name evidence="8" type="ORF">H9831_00660</name>
</gene>
<dbReference type="Gene3D" id="3.30.70.270">
    <property type="match status" value="1"/>
</dbReference>
<keyword evidence="5" id="KW-0808">Transferase</keyword>
<comment type="similarity">
    <text evidence="1">Belongs to the DNA polymerase type-Y family.</text>
</comment>
<evidence type="ECO:0000259" key="7">
    <source>
        <dbReference type="PROSITE" id="PS50173"/>
    </source>
</evidence>
<evidence type="ECO:0000256" key="6">
    <source>
        <dbReference type="SAM" id="MobiDB-lite"/>
    </source>
</evidence>
<dbReference type="GO" id="GO:0042276">
    <property type="term" value="P:error-prone translesion synthesis"/>
    <property type="evidence" value="ECO:0007669"/>
    <property type="project" value="TreeGrafter"/>
</dbReference>
<dbReference type="PANTHER" id="PTHR11076">
    <property type="entry name" value="DNA REPAIR POLYMERASE UMUC / TRANSFERASE FAMILY MEMBER"/>
    <property type="match status" value="1"/>
</dbReference>
<dbReference type="PROSITE" id="PS50173">
    <property type="entry name" value="UMUC"/>
    <property type="match status" value="1"/>
</dbReference>
<dbReference type="InterPro" id="IPR043502">
    <property type="entry name" value="DNA/RNA_pol_sf"/>
</dbReference>
<proteinExistence type="inferred from homology"/>
<dbReference type="AlphaFoldDB" id="A0A9D1YMA8"/>
<dbReference type="PANTHER" id="PTHR11076:SF35">
    <property type="entry name" value="DNA REPAIR PROTEIN HOMOLOG YOBH"/>
    <property type="match status" value="1"/>
</dbReference>
<dbReference type="GO" id="GO:0006281">
    <property type="term" value="P:DNA repair"/>
    <property type="evidence" value="ECO:0007669"/>
    <property type="project" value="InterPro"/>
</dbReference>
<comment type="caution">
    <text evidence="8">The sequence shown here is derived from an EMBL/GenBank/DDBJ whole genome shotgun (WGS) entry which is preliminary data.</text>
</comment>
<evidence type="ECO:0000313" key="8">
    <source>
        <dbReference type="EMBL" id="HIY59187.1"/>
    </source>
</evidence>
<dbReference type="GO" id="GO:0009432">
    <property type="term" value="P:SOS response"/>
    <property type="evidence" value="ECO:0007669"/>
    <property type="project" value="TreeGrafter"/>
</dbReference>
<keyword evidence="2" id="KW-0515">Mutator protein</keyword>
<feature type="domain" description="UmuC" evidence="7">
    <location>
        <begin position="6"/>
        <end position="195"/>
    </location>
</feature>
<evidence type="ECO:0000256" key="4">
    <source>
        <dbReference type="ARBA" id="ARBA00022763"/>
    </source>
</evidence>
<dbReference type="Proteomes" id="UP000824007">
    <property type="component" value="Unassembled WGS sequence"/>
</dbReference>
<sequence length="466" mass="51835">MGTRSYLCIDLKSFYASVECVERCMDALTTNLVVADPERGEGTICLAVSPSLKALGVKNRCRVFEIPKQIPYIMAPPRMKLYIEYSANIYAIYLRYVAKEDIHVYSIDEAFLDVTEYLGLYGMTARQLAVTIMEDVRRETGITATAGIGTNLYLAKVALDITAKHAEDHIGFLTEELYRKTLWEHRPLTDFWRIGRGTVNRLGSLGLLTMKDVAQADEDMLYKMFGVDAELLIDHAWGRESVTMADIKAYRPESSSISSGQVLARDYSHEECLLVVKEMTDALCLELAGRGLVTESVTLSLGFSNALKLGHVHGTASLPEAANTYRAIVPHVCEVYERIADPALPIRRLSLTANHVTREAYVQYSLFSDREETERDRRAQKAALEIKRKFGKNAILRGMDLQEAGTARERNSQIGGHKSGEFGEELTGDMAEREAETAGETRKGEAGSGKKKSGKTRQDQAQNGPL</sequence>
<dbReference type="Gene3D" id="3.40.1170.60">
    <property type="match status" value="1"/>
</dbReference>
<dbReference type="GO" id="GO:0005829">
    <property type="term" value="C:cytosol"/>
    <property type="evidence" value="ECO:0007669"/>
    <property type="project" value="TreeGrafter"/>
</dbReference>
<organism evidence="8 9">
    <name type="scientific">Candidatus Eisenbergiella pullistercoris</name>
    <dbReference type="NCBI Taxonomy" id="2838555"/>
    <lineage>
        <taxon>Bacteria</taxon>
        <taxon>Bacillati</taxon>
        <taxon>Bacillota</taxon>
        <taxon>Clostridia</taxon>
        <taxon>Lachnospirales</taxon>
        <taxon>Lachnospiraceae</taxon>
        <taxon>Eisenbergiella</taxon>
    </lineage>
</organism>
<evidence type="ECO:0000256" key="3">
    <source>
        <dbReference type="ARBA" id="ARBA00022695"/>
    </source>
</evidence>
<protein>
    <submittedName>
        <fullName evidence="8">DNA repair protein</fullName>
    </submittedName>
</protein>
<keyword evidence="3" id="KW-0548">Nucleotidyltransferase</keyword>
<evidence type="ECO:0000256" key="2">
    <source>
        <dbReference type="ARBA" id="ARBA00022457"/>
    </source>
</evidence>
<dbReference type="Pfam" id="PF00817">
    <property type="entry name" value="IMS"/>
    <property type="match status" value="1"/>
</dbReference>